<organism evidence="3 4">
    <name type="scientific">Candidatus Neomicrothrix subdominans</name>
    <dbReference type="NCBI Taxonomy" id="2954438"/>
    <lineage>
        <taxon>Bacteria</taxon>
        <taxon>Bacillati</taxon>
        <taxon>Actinomycetota</taxon>
        <taxon>Acidimicrobiia</taxon>
        <taxon>Acidimicrobiales</taxon>
        <taxon>Microthrixaceae</taxon>
        <taxon>Candidatus Neomicrothrix</taxon>
    </lineage>
</organism>
<keyword evidence="2" id="KW-1133">Transmembrane helix</keyword>
<dbReference type="AlphaFoldDB" id="A0A936NEG4"/>
<protein>
    <submittedName>
        <fullName evidence="3">Uncharacterized protein</fullName>
    </submittedName>
</protein>
<feature type="region of interest" description="Disordered" evidence="1">
    <location>
        <begin position="176"/>
        <end position="286"/>
    </location>
</feature>
<name>A0A936NEG4_9ACTN</name>
<evidence type="ECO:0000313" key="4">
    <source>
        <dbReference type="Proteomes" id="UP000727993"/>
    </source>
</evidence>
<feature type="transmembrane region" description="Helical" evidence="2">
    <location>
        <begin position="12"/>
        <end position="33"/>
    </location>
</feature>
<keyword evidence="2" id="KW-0472">Membrane</keyword>
<dbReference type="Proteomes" id="UP000727993">
    <property type="component" value="Unassembled WGS sequence"/>
</dbReference>
<proteinExistence type="predicted"/>
<evidence type="ECO:0000313" key="3">
    <source>
        <dbReference type="EMBL" id="MBK9298862.1"/>
    </source>
</evidence>
<keyword evidence="2" id="KW-0812">Transmembrane</keyword>
<gene>
    <name evidence="3" type="ORF">IPN02_18935</name>
</gene>
<comment type="caution">
    <text evidence="3">The sequence shown here is derived from an EMBL/GenBank/DDBJ whole genome shotgun (WGS) entry which is preliminary data.</text>
</comment>
<accession>A0A936NEG4</accession>
<feature type="transmembrane region" description="Helical" evidence="2">
    <location>
        <begin position="141"/>
        <end position="167"/>
    </location>
</feature>
<reference evidence="3 4" key="1">
    <citation type="submission" date="2020-10" db="EMBL/GenBank/DDBJ databases">
        <title>Connecting structure to function with the recovery of over 1000 high-quality activated sludge metagenome-assembled genomes encoding full-length rRNA genes using long-read sequencing.</title>
        <authorList>
            <person name="Singleton C.M."/>
            <person name="Petriglieri F."/>
            <person name="Kristensen J.M."/>
            <person name="Kirkegaard R.H."/>
            <person name="Michaelsen T.Y."/>
            <person name="Andersen M.H."/>
            <person name="Karst S.M."/>
            <person name="Dueholm M.S."/>
            <person name="Nielsen P.H."/>
            <person name="Albertsen M."/>
        </authorList>
    </citation>
    <scope>NUCLEOTIDE SEQUENCE [LARGE SCALE GENOMIC DNA]</scope>
    <source>
        <strain evidence="3">Lyne_18-Q3-R50-59_MAXAC.006</strain>
    </source>
</reference>
<evidence type="ECO:0000256" key="2">
    <source>
        <dbReference type="SAM" id="Phobius"/>
    </source>
</evidence>
<feature type="compositionally biased region" description="Pro residues" evidence="1">
    <location>
        <begin position="241"/>
        <end position="286"/>
    </location>
</feature>
<evidence type="ECO:0000256" key="1">
    <source>
        <dbReference type="SAM" id="MobiDB-lite"/>
    </source>
</evidence>
<dbReference type="EMBL" id="JADJZA010000011">
    <property type="protein sequence ID" value="MBK9298862.1"/>
    <property type="molecule type" value="Genomic_DNA"/>
</dbReference>
<sequence length="286" mass="28165">MAGDTKPKKMLIGGIVIMVIATIGGITALVLGITRISGVANEITSSDSVALPGAETVAGSGSQFTVWSTGSYVNCTVNGGDVTFNTSGSTSQSTDVEGQSFNLVGWFDTSSGRDFAVDCDGTPGETFSVIEVSFSALATGIGLIVGSIFGGFGLFFIGLVFVIIALFRRSSWTKRHGPGPMGPGGYQPPPGQQGWTAQPQAPAGWDPTGGGQAPAPGQGGSFPGQAPPPPGGQVPPLGGQAPPPPGGQPPPFGNAPTAPGGPPPPPPGPPPVPGGQGGAPPPPPPG</sequence>
<feature type="compositionally biased region" description="Gly residues" evidence="1">
    <location>
        <begin position="207"/>
        <end position="222"/>
    </location>
</feature>